<dbReference type="EMBL" id="BLVO01000012">
    <property type="protein sequence ID" value="GFM33008.1"/>
    <property type="molecule type" value="Genomic_DNA"/>
</dbReference>
<comment type="caution">
    <text evidence="2">The sequence shown here is derived from an EMBL/GenBank/DDBJ whole genome shotgun (WGS) entry which is preliminary data.</text>
</comment>
<protein>
    <submittedName>
        <fullName evidence="2">Uncharacterized protein</fullName>
    </submittedName>
</protein>
<feature type="compositionally biased region" description="Low complexity" evidence="1">
    <location>
        <begin position="137"/>
        <end position="157"/>
    </location>
</feature>
<feature type="region of interest" description="Disordered" evidence="1">
    <location>
        <begin position="119"/>
        <end position="157"/>
    </location>
</feature>
<evidence type="ECO:0000313" key="3">
    <source>
        <dbReference type="Proteomes" id="UP000503840"/>
    </source>
</evidence>
<evidence type="ECO:0000313" key="2">
    <source>
        <dbReference type="EMBL" id="GFM33008.1"/>
    </source>
</evidence>
<organism evidence="2 3">
    <name type="scientific">Desulfovibrio subterraneus</name>
    <dbReference type="NCBI Taxonomy" id="2718620"/>
    <lineage>
        <taxon>Bacteria</taxon>
        <taxon>Pseudomonadati</taxon>
        <taxon>Thermodesulfobacteriota</taxon>
        <taxon>Desulfovibrionia</taxon>
        <taxon>Desulfovibrionales</taxon>
        <taxon>Desulfovibrionaceae</taxon>
        <taxon>Desulfovibrio</taxon>
    </lineage>
</organism>
<evidence type="ECO:0000256" key="1">
    <source>
        <dbReference type="SAM" id="MobiDB-lite"/>
    </source>
</evidence>
<accession>A0A7J0BHG4</accession>
<sequence>MLTSEDTELKGLLELDEAALTDLLASDYACARNFQRDEEARALSYLADMREVLRLESGAGVRVLRHWLDAACVNERLSRTNASIYGATALYDFARDRMADIALSDPVSHVRIQLEGARQWSRTGMQQEKRAGGSTGTGAARAAYARPAGPEADQGRS</sequence>
<dbReference type="AlphaFoldDB" id="A0A7J0BHG4"/>
<dbReference type="Proteomes" id="UP000503840">
    <property type="component" value="Unassembled WGS sequence"/>
</dbReference>
<keyword evidence="3" id="KW-1185">Reference proteome</keyword>
<reference evidence="2 3" key="1">
    <citation type="submission" date="2020-05" db="EMBL/GenBank/DDBJ databases">
        <title>Draft genome sequence of Desulfovibrio sp. strain HN2T.</title>
        <authorList>
            <person name="Ueno A."/>
            <person name="Tamazawa S."/>
            <person name="Tamamura S."/>
            <person name="Murakami T."/>
            <person name="Kiyama T."/>
            <person name="Inomata H."/>
            <person name="Amano Y."/>
            <person name="Miyakawa K."/>
            <person name="Tamaki H."/>
            <person name="Naganuma T."/>
            <person name="Kaneko K."/>
        </authorList>
    </citation>
    <scope>NUCLEOTIDE SEQUENCE [LARGE SCALE GENOMIC DNA]</scope>
    <source>
        <strain evidence="2 3">HN2</strain>
    </source>
</reference>
<dbReference type="RefSeq" id="WP_174404656.1">
    <property type="nucleotide sequence ID" value="NZ_BLVO01000012.1"/>
</dbReference>
<proteinExistence type="predicted"/>
<name>A0A7J0BHG4_9BACT</name>
<gene>
    <name evidence="2" type="ORF">DSM101010T_13730</name>
</gene>